<dbReference type="PROSITE" id="PS00109">
    <property type="entry name" value="PROTEIN_KINASE_TYR"/>
    <property type="match status" value="1"/>
</dbReference>
<feature type="domain" description="Protein kinase" evidence="20">
    <location>
        <begin position="5"/>
        <end position="229"/>
    </location>
</feature>
<keyword evidence="6" id="KW-0808">Transferase</keyword>
<evidence type="ECO:0000256" key="6">
    <source>
        <dbReference type="ARBA" id="ARBA00022679"/>
    </source>
</evidence>
<dbReference type="GO" id="GO:0005829">
    <property type="term" value="C:cytosol"/>
    <property type="evidence" value="ECO:0007669"/>
    <property type="project" value="TreeGrafter"/>
</dbReference>
<keyword evidence="5" id="KW-0597">Phosphoprotein</keyword>
<evidence type="ECO:0000256" key="19">
    <source>
        <dbReference type="ARBA" id="ARBA00081359"/>
    </source>
</evidence>
<dbReference type="PANTHER" id="PTHR12209:SF0">
    <property type="entry name" value="EKC_KEOPS COMPLEX SUBUNIT TP53RK"/>
    <property type="match status" value="1"/>
</dbReference>
<name>A0A6F9DUP9_9ASCI</name>
<dbReference type="Gene3D" id="3.30.200.20">
    <property type="entry name" value="Phosphorylase Kinase, domain 1"/>
    <property type="match status" value="1"/>
</dbReference>
<evidence type="ECO:0000256" key="4">
    <source>
        <dbReference type="ARBA" id="ARBA00022527"/>
    </source>
</evidence>
<dbReference type="InterPro" id="IPR008266">
    <property type="entry name" value="Tyr_kinase_AS"/>
</dbReference>
<comment type="function">
    <text evidence="15">Component of the EKC/KEOPS complex that is required for the formation of a threonylcarbamoyl group on adenosine at position 37 (t(6)A37) in tRNAs that read codons beginning with adenine. The complex is probably involved in the transfer of the threonylcarbamoyl moiety of threonylcarbamoyl-AMP (TC-AMP) to the N6 group of A37. TP53RK has ATPase activity in the context of the EKC/KEOPS complex and likely plays a supporting role to the catalytic subunit OSGEP. Atypical protein kinase that phosphorylates 'Ser-15' of p53/TP53 protein and may therefore participate in its activation.</text>
</comment>
<evidence type="ECO:0000256" key="18">
    <source>
        <dbReference type="ARBA" id="ARBA00080585"/>
    </source>
</evidence>
<dbReference type="GO" id="GO:0008033">
    <property type="term" value="P:tRNA processing"/>
    <property type="evidence" value="ECO:0007669"/>
    <property type="project" value="UniProtKB-KW"/>
</dbReference>
<dbReference type="GO" id="GO:0005634">
    <property type="term" value="C:nucleus"/>
    <property type="evidence" value="ECO:0007669"/>
    <property type="project" value="UniProtKB-SubCell"/>
</dbReference>
<dbReference type="AlphaFoldDB" id="A0A6F9DUP9"/>
<evidence type="ECO:0000256" key="7">
    <source>
        <dbReference type="ARBA" id="ARBA00022694"/>
    </source>
</evidence>
<dbReference type="InterPro" id="IPR011009">
    <property type="entry name" value="Kinase-like_dom_sf"/>
</dbReference>
<keyword evidence="9 21" id="KW-0418">Kinase</keyword>
<keyword evidence="10" id="KW-0378">Hydrolase</keyword>
<comment type="subcellular location">
    <subcellularLocation>
        <location evidence="1">Nucleus</location>
    </subcellularLocation>
</comment>
<sequence>MEFYCQNSKIISQGAEAKVYEGVFCDRPVIIKERFSKKYRLPEIDEKLTKKRLIQEIRALQRCRKVGICTPAIYFVDTVRNILLLQHINGLTVRDLVSNEKKLNPQEGYANLYPVIKSIGRILAIMHDANIIHGDLTTSNMIYQSSKESNKIGNIFMIDFGLSSSSAMPEDKGVDLYVLERAFLSTHPGSEQLFNVLLQAYKDNSKNPSPVINKLDEVRMRGRKRTMVG</sequence>
<dbReference type="Gene3D" id="1.10.510.10">
    <property type="entry name" value="Transferase(Phosphotransferase) domain 1"/>
    <property type="match status" value="1"/>
</dbReference>
<dbReference type="GO" id="GO:0004674">
    <property type="term" value="F:protein serine/threonine kinase activity"/>
    <property type="evidence" value="ECO:0007669"/>
    <property type="project" value="UniProtKB-KW"/>
</dbReference>
<dbReference type="InterPro" id="IPR000719">
    <property type="entry name" value="Prot_kinase_dom"/>
</dbReference>
<dbReference type="EMBL" id="LR791315">
    <property type="protein sequence ID" value="CAB3267177.1"/>
    <property type="molecule type" value="mRNA"/>
</dbReference>
<keyword evidence="4" id="KW-0723">Serine/threonine-protein kinase</keyword>
<dbReference type="PANTHER" id="PTHR12209">
    <property type="entry name" value="NON-SPECIFIC SERINE/THREONINE PROTEIN KINASE"/>
    <property type="match status" value="1"/>
</dbReference>
<dbReference type="GO" id="GO:0005524">
    <property type="term" value="F:ATP binding"/>
    <property type="evidence" value="ECO:0007669"/>
    <property type="project" value="UniProtKB-KW"/>
</dbReference>
<dbReference type="EC" id="2.7.11.1" evidence="3"/>
<keyword evidence="8" id="KW-0547">Nucleotide-binding</keyword>
<evidence type="ECO:0000256" key="8">
    <source>
        <dbReference type="ARBA" id="ARBA00022741"/>
    </source>
</evidence>
<keyword evidence="12" id="KW-0539">Nucleus</keyword>
<gene>
    <name evidence="21" type="primary">Tp53rk</name>
</gene>
<evidence type="ECO:0000313" key="21">
    <source>
        <dbReference type="EMBL" id="CAB3267177.1"/>
    </source>
</evidence>
<proteinExistence type="evidence at transcript level"/>
<evidence type="ECO:0000256" key="10">
    <source>
        <dbReference type="ARBA" id="ARBA00022801"/>
    </source>
</evidence>
<organism evidence="21">
    <name type="scientific">Phallusia mammillata</name>
    <dbReference type="NCBI Taxonomy" id="59560"/>
    <lineage>
        <taxon>Eukaryota</taxon>
        <taxon>Metazoa</taxon>
        <taxon>Chordata</taxon>
        <taxon>Tunicata</taxon>
        <taxon>Ascidiacea</taxon>
        <taxon>Phlebobranchia</taxon>
        <taxon>Ascidiidae</taxon>
        <taxon>Phallusia</taxon>
    </lineage>
</organism>
<evidence type="ECO:0000256" key="13">
    <source>
        <dbReference type="ARBA" id="ARBA00047899"/>
    </source>
</evidence>
<comment type="similarity">
    <text evidence="2">Belongs to the protein kinase superfamily. BUD32 family.</text>
</comment>
<dbReference type="FunFam" id="3.30.200.20:FF:000201">
    <property type="entry name" value="TP53-regulating kinase isoform X1"/>
    <property type="match status" value="1"/>
</dbReference>
<dbReference type="InterPro" id="IPR022495">
    <property type="entry name" value="Bud32"/>
</dbReference>
<comment type="subunit">
    <text evidence="16">Component of the EKC/KEOPS complex composed of at least GON7, TP53RK, TPRKB, OSGEP and LAGE3; the whole complex dimerizes.</text>
</comment>
<dbReference type="GO" id="GO:0016787">
    <property type="term" value="F:hydrolase activity"/>
    <property type="evidence" value="ECO:0007669"/>
    <property type="project" value="UniProtKB-KW"/>
</dbReference>
<evidence type="ECO:0000256" key="16">
    <source>
        <dbReference type="ARBA" id="ARBA00062157"/>
    </source>
</evidence>
<accession>A0A6F9DUP9</accession>
<keyword evidence="7" id="KW-0819">tRNA processing</keyword>
<evidence type="ECO:0000256" key="12">
    <source>
        <dbReference type="ARBA" id="ARBA00023242"/>
    </source>
</evidence>
<comment type="catalytic activity">
    <reaction evidence="13">
        <text>L-threonyl-[protein] + ATP = O-phospho-L-threonyl-[protein] + ADP + H(+)</text>
        <dbReference type="Rhea" id="RHEA:46608"/>
        <dbReference type="Rhea" id="RHEA-COMP:11060"/>
        <dbReference type="Rhea" id="RHEA-COMP:11605"/>
        <dbReference type="ChEBI" id="CHEBI:15378"/>
        <dbReference type="ChEBI" id="CHEBI:30013"/>
        <dbReference type="ChEBI" id="CHEBI:30616"/>
        <dbReference type="ChEBI" id="CHEBI:61977"/>
        <dbReference type="ChEBI" id="CHEBI:456216"/>
        <dbReference type="EC" id="2.7.11.1"/>
    </reaction>
</comment>
<evidence type="ECO:0000256" key="5">
    <source>
        <dbReference type="ARBA" id="ARBA00022553"/>
    </source>
</evidence>
<evidence type="ECO:0000256" key="2">
    <source>
        <dbReference type="ARBA" id="ARBA00010630"/>
    </source>
</evidence>
<evidence type="ECO:0000256" key="14">
    <source>
        <dbReference type="ARBA" id="ARBA00048679"/>
    </source>
</evidence>
<dbReference type="NCBIfam" id="TIGR03724">
    <property type="entry name" value="arch_bud32"/>
    <property type="match status" value="1"/>
</dbReference>
<keyword evidence="11" id="KW-0067">ATP-binding</keyword>
<dbReference type="PROSITE" id="PS50011">
    <property type="entry name" value="PROTEIN_KINASE_DOM"/>
    <property type="match status" value="1"/>
</dbReference>
<protein>
    <recommendedName>
        <fullName evidence="3">non-specific serine/threonine protein kinase</fullName>
        <ecNumber evidence="3">2.7.11.1</ecNumber>
    </recommendedName>
    <alternativeName>
        <fullName evidence="17">Nori-2</fullName>
    </alternativeName>
    <alternativeName>
        <fullName evidence="18">TP53-regulating kinase</fullName>
    </alternativeName>
    <alternativeName>
        <fullName evidence="19">p53-related protein kinase</fullName>
    </alternativeName>
</protein>
<evidence type="ECO:0000256" key="17">
    <source>
        <dbReference type="ARBA" id="ARBA00079584"/>
    </source>
</evidence>
<evidence type="ECO:0000256" key="3">
    <source>
        <dbReference type="ARBA" id="ARBA00012513"/>
    </source>
</evidence>
<evidence type="ECO:0000256" key="11">
    <source>
        <dbReference type="ARBA" id="ARBA00022840"/>
    </source>
</evidence>
<comment type="catalytic activity">
    <reaction evidence="14">
        <text>L-seryl-[protein] + ATP = O-phospho-L-seryl-[protein] + ADP + H(+)</text>
        <dbReference type="Rhea" id="RHEA:17989"/>
        <dbReference type="Rhea" id="RHEA-COMP:9863"/>
        <dbReference type="Rhea" id="RHEA-COMP:11604"/>
        <dbReference type="ChEBI" id="CHEBI:15378"/>
        <dbReference type="ChEBI" id="CHEBI:29999"/>
        <dbReference type="ChEBI" id="CHEBI:30616"/>
        <dbReference type="ChEBI" id="CHEBI:83421"/>
        <dbReference type="ChEBI" id="CHEBI:456216"/>
        <dbReference type="EC" id="2.7.11.1"/>
    </reaction>
</comment>
<evidence type="ECO:0000259" key="20">
    <source>
        <dbReference type="PROSITE" id="PS50011"/>
    </source>
</evidence>
<dbReference type="GO" id="GO:0000408">
    <property type="term" value="C:EKC/KEOPS complex"/>
    <property type="evidence" value="ECO:0007669"/>
    <property type="project" value="UniProtKB-ARBA"/>
</dbReference>
<dbReference type="SMART" id="SM00220">
    <property type="entry name" value="S_TKc"/>
    <property type="match status" value="1"/>
</dbReference>
<dbReference type="GO" id="GO:0070525">
    <property type="term" value="P:tRNA threonylcarbamoyladenosine metabolic process"/>
    <property type="evidence" value="ECO:0007669"/>
    <property type="project" value="TreeGrafter"/>
</dbReference>
<evidence type="ECO:0000256" key="9">
    <source>
        <dbReference type="ARBA" id="ARBA00022777"/>
    </source>
</evidence>
<reference evidence="21" key="1">
    <citation type="submission" date="2020-04" db="EMBL/GenBank/DDBJ databases">
        <authorList>
            <person name="Neveu A P."/>
        </authorList>
    </citation>
    <scope>NUCLEOTIDE SEQUENCE</scope>
    <source>
        <tissue evidence="21">Whole embryo</tissue>
    </source>
</reference>
<evidence type="ECO:0000256" key="15">
    <source>
        <dbReference type="ARBA" id="ARBA00056624"/>
    </source>
</evidence>
<dbReference type="FunFam" id="1.10.510.10:FF:000323">
    <property type="entry name" value="TP53-regulating kinase, putative"/>
    <property type="match status" value="1"/>
</dbReference>
<dbReference type="Pfam" id="PF00069">
    <property type="entry name" value="Pkinase"/>
    <property type="match status" value="1"/>
</dbReference>
<dbReference type="SUPFAM" id="SSF56112">
    <property type="entry name" value="Protein kinase-like (PK-like)"/>
    <property type="match status" value="1"/>
</dbReference>
<evidence type="ECO:0000256" key="1">
    <source>
        <dbReference type="ARBA" id="ARBA00004123"/>
    </source>
</evidence>